<keyword evidence="1" id="KW-0862">Zinc</keyword>
<dbReference type="Proteomes" id="UP001168877">
    <property type="component" value="Unassembled WGS sequence"/>
</dbReference>
<dbReference type="EMBL" id="JAUESC010000167">
    <property type="protein sequence ID" value="KAK0594015.1"/>
    <property type="molecule type" value="Genomic_DNA"/>
</dbReference>
<dbReference type="InterPro" id="IPR036875">
    <property type="entry name" value="Znf_CCHC_sf"/>
</dbReference>
<dbReference type="SUPFAM" id="SSF57756">
    <property type="entry name" value="Retrovirus zinc finger-like domains"/>
    <property type="match status" value="1"/>
</dbReference>
<dbReference type="SMART" id="SM00343">
    <property type="entry name" value="ZnF_C2HC"/>
    <property type="match status" value="1"/>
</dbReference>
<keyword evidence="1" id="KW-0479">Metal-binding</keyword>
<dbReference type="AlphaFoldDB" id="A0AA39SQH4"/>
<evidence type="ECO:0000256" key="1">
    <source>
        <dbReference type="PROSITE-ProRule" id="PRU00047"/>
    </source>
</evidence>
<evidence type="ECO:0000313" key="4">
    <source>
        <dbReference type="Proteomes" id="UP001168877"/>
    </source>
</evidence>
<feature type="domain" description="CCHC-type" evidence="2">
    <location>
        <begin position="48"/>
        <end position="62"/>
    </location>
</feature>
<gene>
    <name evidence="3" type="ORF">LWI29_030526</name>
</gene>
<name>A0AA39SQH4_ACESA</name>
<dbReference type="GO" id="GO:0003676">
    <property type="term" value="F:nucleic acid binding"/>
    <property type="evidence" value="ECO:0007669"/>
    <property type="project" value="InterPro"/>
</dbReference>
<proteinExistence type="predicted"/>
<evidence type="ECO:0000259" key="2">
    <source>
        <dbReference type="PROSITE" id="PS50158"/>
    </source>
</evidence>
<reference evidence="3" key="1">
    <citation type="journal article" date="2022" name="Plant J.">
        <title>Strategies of tolerance reflected in two North American maple genomes.</title>
        <authorList>
            <person name="McEvoy S.L."/>
            <person name="Sezen U.U."/>
            <person name="Trouern-Trend A."/>
            <person name="McMahon S.M."/>
            <person name="Schaberg P.G."/>
            <person name="Yang J."/>
            <person name="Wegrzyn J.L."/>
            <person name="Swenson N.G."/>
        </authorList>
    </citation>
    <scope>NUCLEOTIDE SEQUENCE</scope>
    <source>
        <strain evidence="3">NS2018</strain>
    </source>
</reference>
<keyword evidence="1" id="KW-0863">Zinc-finger</keyword>
<comment type="caution">
    <text evidence="3">The sequence shown here is derived from an EMBL/GenBank/DDBJ whole genome shotgun (WGS) entry which is preliminary data.</text>
</comment>
<keyword evidence="4" id="KW-1185">Reference proteome</keyword>
<sequence length="118" mass="13382">MALMIKRFKKFMKFEKKGFGFKGQDLKKKTPFKKFKPTQEKNTRNGIRCFKCGGIGHISPDCGNLTNKKKGKAMAAIWSESDDLKEGEGSSNDENHVANFIAFAFSHKSNKEVDDKEE</sequence>
<protein>
    <recommendedName>
        <fullName evidence="2">CCHC-type domain-containing protein</fullName>
    </recommendedName>
</protein>
<dbReference type="Gene3D" id="4.10.60.10">
    <property type="entry name" value="Zinc finger, CCHC-type"/>
    <property type="match status" value="1"/>
</dbReference>
<reference evidence="3" key="2">
    <citation type="submission" date="2023-06" db="EMBL/GenBank/DDBJ databases">
        <authorList>
            <person name="Swenson N.G."/>
            <person name="Wegrzyn J.L."/>
            <person name="Mcevoy S.L."/>
        </authorList>
    </citation>
    <scope>NUCLEOTIDE SEQUENCE</scope>
    <source>
        <strain evidence="3">NS2018</strain>
        <tissue evidence="3">Leaf</tissue>
    </source>
</reference>
<accession>A0AA39SQH4</accession>
<dbReference type="GO" id="GO:0008270">
    <property type="term" value="F:zinc ion binding"/>
    <property type="evidence" value="ECO:0007669"/>
    <property type="project" value="UniProtKB-KW"/>
</dbReference>
<dbReference type="Pfam" id="PF00098">
    <property type="entry name" value="zf-CCHC"/>
    <property type="match status" value="1"/>
</dbReference>
<evidence type="ECO:0000313" key="3">
    <source>
        <dbReference type="EMBL" id="KAK0594015.1"/>
    </source>
</evidence>
<organism evidence="3 4">
    <name type="scientific">Acer saccharum</name>
    <name type="common">Sugar maple</name>
    <dbReference type="NCBI Taxonomy" id="4024"/>
    <lineage>
        <taxon>Eukaryota</taxon>
        <taxon>Viridiplantae</taxon>
        <taxon>Streptophyta</taxon>
        <taxon>Embryophyta</taxon>
        <taxon>Tracheophyta</taxon>
        <taxon>Spermatophyta</taxon>
        <taxon>Magnoliopsida</taxon>
        <taxon>eudicotyledons</taxon>
        <taxon>Gunneridae</taxon>
        <taxon>Pentapetalae</taxon>
        <taxon>rosids</taxon>
        <taxon>malvids</taxon>
        <taxon>Sapindales</taxon>
        <taxon>Sapindaceae</taxon>
        <taxon>Hippocastanoideae</taxon>
        <taxon>Acereae</taxon>
        <taxon>Acer</taxon>
    </lineage>
</organism>
<dbReference type="PROSITE" id="PS50158">
    <property type="entry name" value="ZF_CCHC"/>
    <property type="match status" value="1"/>
</dbReference>
<dbReference type="InterPro" id="IPR001878">
    <property type="entry name" value="Znf_CCHC"/>
</dbReference>